<name>A0A9Q0HXB2_9POAL</name>
<dbReference type="AlphaFoldDB" id="A0A9Q0HXB2"/>
<gene>
    <name evidence="1" type="ORF">LUZ63_001164</name>
</gene>
<accession>A0A9Q0HXB2</accession>
<dbReference type="EMBL" id="JAMQYH010000001">
    <property type="protein sequence ID" value="KAJ1701385.1"/>
    <property type="molecule type" value="Genomic_DNA"/>
</dbReference>
<evidence type="ECO:0000313" key="1">
    <source>
        <dbReference type="EMBL" id="KAJ1701385.1"/>
    </source>
</evidence>
<evidence type="ECO:0000313" key="2">
    <source>
        <dbReference type="Proteomes" id="UP001151287"/>
    </source>
</evidence>
<dbReference type="OrthoDB" id="3510at2759"/>
<organism evidence="1 2">
    <name type="scientific">Rhynchospora breviuscula</name>
    <dbReference type="NCBI Taxonomy" id="2022672"/>
    <lineage>
        <taxon>Eukaryota</taxon>
        <taxon>Viridiplantae</taxon>
        <taxon>Streptophyta</taxon>
        <taxon>Embryophyta</taxon>
        <taxon>Tracheophyta</taxon>
        <taxon>Spermatophyta</taxon>
        <taxon>Magnoliopsida</taxon>
        <taxon>Liliopsida</taxon>
        <taxon>Poales</taxon>
        <taxon>Cyperaceae</taxon>
        <taxon>Cyperoideae</taxon>
        <taxon>Rhynchosporeae</taxon>
        <taxon>Rhynchospora</taxon>
    </lineage>
</organism>
<proteinExistence type="predicted"/>
<dbReference type="PANTHER" id="PTHR35279:SF1">
    <property type="entry name" value="ARABINANASE_LEVANSUCRASE_INVERTASE"/>
    <property type="match status" value="1"/>
</dbReference>
<dbReference type="Proteomes" id="UP001151287">
    <property type="component" value="Unassembled WGS sequence"/>
</dbReference>
<dbReference type="SUPFAM" id="SSF75005">
    <property type="entry name" value="Arabinanase/levansucrase/invertase"/>
    <property type="match status" value="3"/>
</dbReference>
<dbReference type="InterPro" id="IPR023296">
    <property type="entry name" value="Glyco_hydro_beta-prop_sf"/>
</dbReference>
<dbReference type="PANTHER" id="PTHR35279">
    <property type="match status" value="1"/>
</dbReference>
<comment type="caution">
    <text evidence="1">The sequence shown here is derived from an EMBL/GenBank/DDBJ whole genome shotgun (WGS) entry which is preliminary data.</text>
</comment>
<protein>
    <submittedName>
        <fullName evidence="1">Uncharacterized protein</fullName>
    </submittedName>
</protein>
<dbReference type="Gene3D" id="2.115.10.20">
    <property type="entry name" value="Glycosyl hydrolase domain, family 43"/>
    <property type="match status" value="3"/>
</dbReference>
<sequence>MAATSAPPTNLFPFKSHLSYARINPTIRHCWRCHAERDPVRAASTSPRISSSSRGLIFRSSSDATSVGFPVVKRHVTDVTERWLMWYNSGNSIGLATSNNGIHWEETTGESISPSPDWWVFDNFRVVPSDVLIMSSDKLRLESAVYWMYYTGFTDEKVELPLDGGGVVCKSLPGLAISQDGQHWARIEGDHHTGALFDAGEGGEWDSLFITGPKIVYHGNKDLRMYYHSFDVNSGSYAIGIARSIDGLRWVKLGKVLERGPIGSFDEAGARNGHVIRDDKDGKYLMVYEGIGSDGHVSIGLAESADGLKTWRRCNADPLLTGCLNGEGWDCEGVTAPCLVQLGKGEGWRIYYTGIGKEGGEGIGVAVCEGLDLGTFVKWKGFQI</sequence>
<keyword evidence="2" id="KW-1185">Reference proteome</keyword>
<reference evidence="1" key="1">
    <citation type="journal article" date="2022" name="Cell">
        <title>Repeat-based holocentromeres influence genome architecture and karyotype evolution.</title>
        <authorList>
            <person name="Hofstatter P.G."/>
            <person name="Thangavel G."/>
            <person name="Lux T."/>
            <person name="Neumann P."/>
            <person name="Vondrak T."/>
            <person name="Novak P."/>
            <person name="Zhang M."/>
            <person name="Costa L."/>
            <person name="Castellani M."/>
            <person name="Scott A."/>
            <person name="Toegelov H."/>
            <person name="Fuchs J."/>
            <person name="Mata-Sucre Y."/>
            <person name="Dias Y."/>
            <person name="Vanzela A.L.L."/>
            <person name="Huettel B."/>
            <person name="Almeida C.C.S."/>
            <person name="Simkova H."/>
            <person name="Souza G."/>
            <person name="Pedrosa-Harand A."/>
            <person name="Macas J."/>
            <person name="Mayer K.F.X."/>
            <person name="Houben A."/>
            <person name="Marques A."/>
        </authorList>
    </citation>
    <scope>NUCLEOTIDE SEQUENCE</scope>
    <source>
        <strain evidence="1">RhyBre1mFocal</strain>
    </source>
</reference>